<accession>A0A8K0CKE3</accession>
<protein>
    <submittedName>
        <fullName evidence="1">Uncharacterized protein</fullName>
    </submittedName>
</protein>
<feature type="non-terminal residue" evidence="1">
    <location>
        <position position="51"/>
    </location>
</feature>
<organism evidence="1 2">
    <name type="scientific">Ignelater luminosus</name>
    <name type="common">Cucubano</name>
    <name type="synonym">Pyrophorus luminosus</name>
    <dbReference type="NCBI Taxonomy" id="2038154"/>
    <lineage>
        <taxon>Eukaryota</taxon>
        <taxon>Metazoa</taxon>
        <taxon>Ecdysozoa</taxon>
        <taxon>Arthropoda</taxon>
        <taxon>Hexapoda</taxon>
        <taxon>Insecta</taxon>
        <taxon>Pterygota</taxon>
        <taxon>Neoptera</taxon>
        <taxon>Endopterygota</taxon>
        <taxon>Coleoptera</taxon>
        <taxon>Polyphaga</taxon>
        <taxon>Elateriformia</taxon>
        <taxon>Elateroidea</taxon>
        <taxon>Elateridae</taxon>
        <taxon>Agrypninae</taxon>
        <taxon>Pyrophorini</taxon>
        <taxon>Ignelater</taxon>
    </lineage>
</organism>
<comment type="caution">
    <text evidence="1">The sequence shown here is derived from an EMBL/GenBank/DDBJ whole genome shotgun (WGS) entry which is preliminary data.</text>
</comment>
<sequence>MVLQTYKFASNEYRLFPIRFQINFCEAFNKNVVGLQSLTRCGNFTGCPFLK</sequence>
<evidence type="ECO:0000313" key="1">
    <source>
        <dbReference type="EMBL" id="KAF2888004.1"/>
    </source>
</evidence>
<name>A0A8K0CKE3_IGNLU</name>
<dbReference type="AlphaFoldDB" id="A0A8K0CKE3"/>
<gene>
    <name evidence="1" type="ORF">ILUMI_18169</name>
</gene>
<dbReference type="Proteomes" id="UP000801492">
    <property type="component" value="Unassembled WGS sequence"/>
</dbReference>
<keyword evidence="2" id="KW-1185">Reference proteome</keyword>
<evidence type="ECO:0000313" key="2">
    <source>
        <dbReference type="Proteomes" id="UP000801492"/>
    </source>
</evidence>
<dbReference type="EMBL" id="VTPC01080572">
    <property type="protein sequence ID" value="KAF2888004.1"/>
    <property type="molecule type" value="Genomic_DNA"/>
</dbReference>
<dbReference type="OrthoDB" id="6736312at2759"/>
<proteinExistence type="predicted"/>
<reference evidence="1" key="1">
    <citation type="submission" date="2019-08" db="EMBL/GenBank/DDBJ databases">
        <title>The genome of the North American firefly Photinus pyralis.</title>
        <authorList>
            <consortium name="Photinus pyralis genome working group"/>
            <person name="Fallon T.R."/>
            <person name="Sander Lower S.E."/>
            <person name="Weng J.-K."/>
        </authorList>
    </citation>
    <scope>NUCLEOTIDE SEQUENCE</scope>
    <source>
        <strain evidence="1">TRF0915ILg1</strain>
        <tissue evidence="1">Whole body</tissue>
    </source>
</reference>